<dbReference type="HAMAP" id="MF_01973">
    <property type="entry name" value="lon_bact"/>
    <property type="match status" value="1"/>
</dbReference>
<dbReference type="InterPro" id="IPR003111">
    <property type="entry name" value="Lon_prtase_N"/>
</dbReference>
<keyword evidence="4 14" id="KW-0547">Nucleotide-binding</keyword>
<evidence type="ECO:0000256" key="9">
    <source>
        <dbReference type="ARBA" id="ARBA00050665"/>
    </source>
</evidence>
<evidence type="ECO:0000256" key="6">
    <source>
        <dbReference type="ARBA" id="ARBA00022825"/>
    </source>
</evidence>
<feature type="domain" description="Lon proteolytic" evidence="18">
    <location>
        <begin position="605"/>
        <end position="789"/>
    </location>
</feature>
<dbReference type="EC" id="3.4.21.53" evidence="11 14"/>
<evidence type="ECO:0000256" key="10">
    <source>
        <dbReference type="ARBA" id="ARBA00053875"/>
    </source>
</evidence>
<comment type="catalytic activity">
    <reaction evidence="9 14 15 16">
        <text>Hydrolysis of proteins in presence of ATP.</text>
        <dbReference type="EC" id="3.4.21.53"/>
    </reaction>
</comment>
<dbReference type="SMART" id="SM00464">
    <property type="entry name" value="LON"/>
    <property type="match status" value="1"/>
</dbReference>
<dbReference type="GO" id="GO:0016887">
    <property type="term" value="F:ATP hydrolysis activity"/>
    <property type="evidence" value="ECO:0007669"/>
    <property type="project" value="UniProtKB-UniRule"/>
</dbReference>
<protein>
    <recommendedName>
        <fullName evidence="12 14">Lon protease</fullName>
        <ecNumber evidence="11 14">3.4.21.53</ecNumber>
    </recommendedName>
    <alternativeName>
        <fullName evidence="13 14">ATP-dependent protease La</fullName>
    </alternativeName>
</protein>
<evidence type="ECO:0000256" key="2">
    <source>
        <dbReference type="ARBA" id="ARBA00022490"/>
    </source>
</evidence>
<dbReference type="InterPro" id="IPR003593">
    <property type="entry name" value="AAA+_ATPase"/>
</dbReference>
<dbReference type="PROSITE" id="PS51786">
    <property type="entry name" value="LON_PROTEOLYTIC"/>
    <property type="match status" value="1"/>
</dbReference>
<keyword evidence="8 14" id="KW-0346">Stress response</keyword>
<feature type="domain" description="Lon N-terminal" evidence="19">
    <location>
        <begin position="7"/>
        <end position="206"/>
    </location>
</feature>
<evidence type="ECO:0000256" key="17">
    <source>
        <dbReference type="RuleBase" id="RU000591"/>
    </source>
</evidence>
<dbReference type="Gene3D" id="3.30.230.10">
    <property type="match status" value="1"/>
</dbReference>
<dbReference type="OrthoDB" id="9803599at2"/>
<sequence>MNQTQVFPVLPVDDDVVLPGMVVPFDLASAETKAAVEAAQAAAPGGAALPGIRSATAGRAEVLLVPRIDGELVEIGTVAAVERIGRVPGGATVALLRGTRRALLGEVADGPGEARRVHTTPVAELPVDERARELAAEFKSVVISLLQQRGVWQMLDAVQQLEDPSAIADLAGNAPYLDTAQKLELLRTVDVAARLETALEASKAFLAELQVNDTIRKDVEQDMEKQQKEFLLRRQLEAIRKELGELDGTGNDDDYRTRVESAGLPEHVHKAALAEVDKLERTSDQSPEAGWIRTWLDTVLEMPWHTRTTDVHDIAGARRVLDADHAGLDDVKERIIEYLAVRQRRAESTVGGRHSGAVLALAGPPGVGKTSLGESVAKAMGRRFVRVALGGIRDEAEIRGHRRTYVGALPGRIVRAIKEAGSMNPVVLLDEVDKVGADYRGDPTAALLEVLDPEQNHTFRDHYLEVDLDLSDVVFLATANALETIPGPLLDRMELVTLDGYTEHEKVTIGRDHLLPRELERAGMGRDDVVLTDAALSRIAAEYTREAGVRDANRTIAKVLRKIATKVALGEAELPVTVGAEELESYLGRPRHVPESSLPAGVQRTSIPGVATGLAVTGAGGDVLYVEASLADAETGGTGLTLTGQLGDVMKESAQIALSYLRSRGAELELPVGDLAERGVHVHVPAGAVPKDGPSAGVTMTTALASLLSGRLVRSDVAMTGEVSLTGRVLPIGGVKQKLLAAHRAGLTTVVIPQRNEPDLDDVPAEILAQLDVHPVSSVREVLELALEPATAPLASAA</sequence>
<dbReference type="InterPro" id="IPR027543">
    <property type="entry name" value="Lon_bac"/>
</dbReference>
<evidence type="ECO:0000256" key="3">
    <source>
        <dbReference type="ARBA" id="ARBA00022670"/>
    </source>
</evidence>
<dbReference type="InterPro" id="IPR027417">
    <property type="entry name" value="P-loop_NTPase"/>
</dbReference>
<dbReference type="InterPro" id="IPR015947">
    <property type="entry name" value="PUA-like_sf"/>
</dbReference>
<dbReference type="SUPFAM" id="SSF88697">
    <property type="entry name" value="PUA domain-like"/>
    <property type="match status" value="1"/>
</dbReference>
<comment type="similarity">
    <text evidence="14 15 16 17">Belongs to the peptidase S16 family.</text>
</comment>
<evidence type="ECO:0000259" key="19">
    <source>
        <dbReference type="PROSITE" id="PS51787"/>
    </source>
</evidence>
<feature type="active site" evidence="14 16">
    <location>
        <position position="695"/>
    </location>
</feature>
<dbReference type="PROSITE" id="PS01046">
    <property type="entry name" value="LON_SER"/>
    <property type="match status" value="1"/>
</dbReference>
<dbReference type="Gene3D" id="3.40.50.300">
    <property type="entry name" value="P-loop containing nucleotide triphosphate hydrolases"/>
    <property type="match status" value="1"/>
</dbReference>
<reference evidence="20 21" key="1">
    <citation type="submission" date="2016-07" db="EMBL/GenBank/DDBJ databases">
        <title>Draft genome sequence of Prauserella muralis DSM 45305, isolated from a mould-covered wall in an indoor environment.</title>
        <authorList>
            <person name="Ruckert C."/>
            <person name="Albersmeier A."/>
            <person name="Jiang C.-L."/>
            <person name="Jiang Y."/>
            <person name="Kalinowski J."/>
            <person name="Schneider O."/>
            <person name="Winkler A."/>
            <person name="Zotchev S.B."/>
        </authorList>
    </citation>
    <scope>NUCLEOTIDE SEQUENCE [LARGE SCALE GENOMIC DNA]</scope>
    <source>
        <strain evidence="20 21">DSM 45305</strain>
    </source>
</reference>
<keyword evidence="3 14" id="KW-0645">Protease</keyword>
<accession>A0A2V4BND3</accession>
<comment type="caution">
    <text evidence="20">The sequence shown here is derived from an EMBL/GenBank/DDBJ whole genome shotgun (WGS) entry which is preliminary data.</text>
</comment>
<dbReference type="GO" id="GO:0006515">
    <property type="term" value="P:protein quality control for misfolded or incompletely synthesized proteins"/>
    <property type="evidence" value="ECO:0007669"/>
    <property type="project" value="UniProtKB-UniRule"/>
</dbReference>
<evidence type="ECO:0000256" key="16">
    <source>
        <dbReference type="PROSITE-ProRule" id="PRU01122"/>
    </source>
</evidence>
<evidence type="ECO:0000256" key="14">
    <source>
        <dbReference type="HAMAP-Rule" id="MF_01973"/>
    </source>
</evidence>
<comment type="function">
    <text evidence="10 14">ATP-dependent serine protease that mediates the selective degradation of mutant and abnormal proteins as well as certain short-lived regulatory proteins. Required for cellular homeostasis and for survival from DNA damage and developmental changes induced by stress. Degrades polypeptides processively to yield small peptide fragments that are 5 to 10 amino acids long. Binds to DNA in a double-stranded, site-specific manner.</text>
</comment>
<evidence type="ECO:0000313" key="20">
    <source>
        <dbReference type="EMBL" id="PXY32143.1"/>
    </source>
</evidence>
<dbReference type="EMBL" id="MASW01000001">
    <property type="protein sequence ID" value="PXY32143.1"/>
    <property type="molecule type" value="Genomic_DNA"/>
</dbReference>
<dbReference type="GO" id="GO:0034605">
    <property type="term" value="P:cellular response to heat"/>
    <property type="evidence" value="ECO:0007669"/>
    <property type="project" value="UniProtKB-UniRule"/>
</dbReference>
<keyword evidence="6 14" id="KW-0720">Serine protease</keyword>
<dbReference type="RefSeq" id="WP_112280186.1">
    <property type="nucleotide sequence ID" value="NZ_MASW01000001.1"/>
</dbReference>
<dbReference type="GO" id="GO:0043565">
    <property type="term" value="F:sequence-specific DNA binding"/>
    <property type="evidence" value="ECO:0007669"/>
    <property type="project" value="UniProtKB-UniRule"/>
</dbReference>
<gene>
    <name evidence="14" type="primary">lon</name>
    <name evidence="20" type="ORF">BAY60_07565</name>
</gene>
<dbReference type="Pfam" id="PF00004">
    <property type="entry name" value="AAA"/>
    <property type="match status" value="1"/>
</dbReference>
<dbReference type="GO" id="GO:0004252">
    <property type="term" value="F:serine-type endopeptidase activity"/>
    <property type="evidence" value="ECO:0007669"/>
    <property type="project" value="UniProtKB-UniRule"/>
</dbReference>
<dbReference type="InterPro" id="IPR008269">
    <property type="entry name" value="Lon_proteolytic"/>
</dbReference>
<evidence type="ECO:0000256" key="15">
    <source>
        <dbReference type="PIRNR" id="PIRNR001174"/>
    </source>
</evidence>
<dbReference type="InterPro" id="IPR027065">
    <property type="entry name" value="Lon_Prtase"/>
</dbReference>
<dbReference type="Proteomes" id="UP000249915">
    <property type="component" value="Unassembled WGS sequence"/>
</dbReference>
<keyword evidence="5 14" id="KW-0378">Hydrolase</keyword>
<dbReference type="GO" id="GO:0005524">
    <property type="term" value="F:ATP binding"/>
    <property type="evidence" value="ECO:0007669"/>
    <property type="project" value="UniProtKB-UniRule"/>
</dbReference>
<evidence type="ECO:0000259" key="18">
    <source>
        <dbReference type="PROSITE" id="PS51786"/>
    </source>
</evidence>
<keyword evidence="7 14" id="KW-0067">ATP-binding</keyword>
<dbReference type="GO" id="GO:0004176">
    <property type="term" value="F:ATP-dependent peptidase activity"/>
    <property type="evidence" value="ECO:0007669"/>
    <property type="project" value="UniProtKB-UniRule"/>
</dbReference>
<evidence type="ECO:0000313" key="21">
    <source>
        <dbReference type="Proteomes" id="UP000249915"/>
    </source>
</evidence>
<comment type="subunit">
    <text evidence="14 15">Homohexamer. Organized in a ring with a central cavity.</text>
</comment>
<dbReference type="AlphaFoldDB" id="A0A2V4BND3"/>
<dbReference type="SMART" id="SM00382">
    <property type="entry name" value="AAA"/>
    <property type="match status" value="1"/>
</dbReference>
<dbReference type="NCBIfam" id="TIGR00763">
    <property type="entry name" value="lon"/>
    <property type="match status" value="1"/>
</dbReference>
<dbReference type="InterPro" id="IPR004815">
    <property type="entry name" value="Lon_bac/euk-typ"/>
</dbReference>
<dbReference type="CDD" id="cd19500">
    <property type="entry name" value="RecA-like_Lon"/>
    <property type="match status" value="1"/>
</dbReference>
<evidence type="ECO:0000256" key="13">
    <source>
        <dbReference type="ARBA" id="ARBA00082722"/>
    </source>
</evidence>
<dbReference type="Gene3D" id="1.20.5.5270">
    <property type="match status" value="1"/>
</dbReference>
<dbReference type="FunFam" id="3.40.50.300:FF:000021">
    <property type="entry name" value="Lon protease homolog"/>
    <property type="match status" value="1"/>
</dbReference>
<dbReference type="SUPFAM" id="SSF52540">
    <property type="entry name" value="P-loop containing nucleoside triphosphate hydrolases"/>
    <property type="match status" value="1"/>
</dbReference>
<comment type="subcellular location">
    <subcellularLocation>
        <location evidence="1 14 15">Cytoplasm</location>
    </subcellularLocation>
</comment>
<dbReference type="Pfam" id="PF02190">
    <property type="entry name" value="LON_substr_bdg"/>
    <property type="match status" value="1"/>
</dbReference>
<dbReference type="GO" id="GO:0005737">
    <property type="term" value="C:cytoplasm"/>
    <property type="evidence" value="ECO:0007669"/>
    <property type="project" value="UniProtKB-SubCell"/>
</dbReference>
<evidence type="ECO:0000256" key="12">
    <source>
        <dbReference type="ARBA" id="ARBA00071934"/>
    </source>
</evidence>
<dbReference type="SUPFAM" id="SSF54211">
    <property type="entry name" value="Ribosomal protein S5 domain 2-like"/>
    <property type="match status" value="1"/>
</dbReference>
<organism evidence="20 21">
    <name type="scientific">Prauserella muralis</name>
    <dbReference type="NCBI Taxonomy" id="588067"/>
    <lineage>
        <taxon>Bacteria</taxon>
        <taxon>Bacillati</taxon>
        <taxon>Actinomycetota</taxon>
        <taxon>Actinomycetes</taxon>
        <taxon>Pseudonocardiales</taxon>
        <taxon>Pseudonocardiaceae</taxon>
        <taxon>Prauserella</taxon>
    </lineage>
</organism>
<dbReference type="Pfam" id="PF22667">
    <property type="entry name" value="Lon_lid"/>
    <property type="match status" value="1"/>
</dbReference>
<evidence type="ECO:0000256" key="7">
    <source>
        <dbReference type="ARBA" id="ARBA00022840"/>
    </source>
</evidence>
<name>A0A2V4BND3_9PSEU</name>
<dbReference type="Gene3D" id="1.10.8.60">
    <property type="match status" value="1"/>
</dbReference>
<dbReference type="InterPro" id="IPR008268">
    <property type="entry name" value="Peptidase_S16_AS"/>
</dbReference>
<comment type="induction">
    <text evidence="14">By heat shock.</text>
</comment>
<dbReference type="Gene3D" id="2.30.130.40">
    <property type="entry name" value="LON domain-like"/>
    <property type="match status" value="1"/>
</dbReference>
<dbReference type="PIRSF" id="PIRSF001174">
    <property type="entry name" value="Lon_proteas"/>
    <property type="match status" value="1"/>
</dbReference>
<feature type="binding site" evidence="14">
    <location>
        <begin position="363"/>
        <end position="370"/>
    </location>
    <ligand>
        <name>ATP</name>
        <dbReference type="ChEBI" id="CHEBI:30616"/>
    </ligand>
</feature>
<evidence type="ECO:0000256" key="5">
    <source>
        <dbReference type="ARBA" id="ARBA00022801"/>
    </source>
</evidence>
<evidence type="ECO:0000256" key="4">
    <source>
        <dbReference type="ARBA" id="ARBA00022741"/>
    </source>
</evidence>
<dbReference type="PROSITE" id="PS51787">
    <property type="entry name" value="LON_N"/>
    <property type="match status" value="1"/>
</dbReference>
<dbReference type="Pfam" id="PF05362">
    <property type="entry name" value="Lon_C"/>
    <property type="match status" value="1"/>
</dbReference>
<evidence type="ECO:0000256" key="8">
    <source>
        <dbReference type="ARBA" id="ARBA00023016"/>
    </source>
</evidence>
<dbReference type="InterPro" id="IPR003959">
    <property type="entry name" value="ATPase_AAA_core"/>
</dbReference>
<keyword evidence="2 14" id="KW-0963">Cytoplasm</keyword>
<dbReference type="InterPro" id="IPR020568">
    <property type="entry name" value="Ribosomal_Su5_D2-typ_SF"/>
</dbReference>
<dbReference type="InterPro" id="IPR054594">
    <property type="entry name" value="Lon_lid"/>
</dbReference>
<dbReference type="PANTHER" id="PTHR10046">
    <property type="entry name" value="ATP DEPENDENT LON PROTEASE FAMILY MEMBER"/>
    <property type="match status" value="1"/>
</dbReference>
<keyword evidence="21" id="KW-1185">Reference proteome</keyword>
<proteinExistence type="evidence at transcript level"/>
<dbReference type="Gene3D" id="1.20.58.1480">
    <property type="match status" value="1"/>
</dbReference>
<feature type="active site" evidence="14 16">
    <location>
        <position position="738"/>
    </location>
</feature>
<dbReference type="InterPro" id="IPR014721">
    <property type="entry name" value="Ribsml_uS5_D2-typ_fold_subgr"/>
</dbReference>
<dbReference type="PRINTS" id="PR00830">
    <property type="entry name" value="ENDOLAPTASE"/>
</dbReference>
<evidence type="ECO:0000256" key="1">
    <source>
        <dbReference type="ARBA" id="ARBA00004496"/>
    </source>
</evidence>
<dbReference type="InterPro" id="IPR046336">
    <property type="entry name" value="Lon_prtase_N_sf"/>
</dbReference>
<evidence type="ECO:0000256" key="11">
    <source>
        <dbReference type="ARBA" id="ARBA00066743"/>
    </source>
</evidence>